<feature type="signal peptide" evidence="2">
    <location>
        <begin position="1"/>
        <end position="38"/>
    </location>
</feature>
<dbReference type="OrthoDB" id="4192775at2"/>
<accession>A0A540W1G5</accession>
<comment type="caution">
    <text evidence="4">The sequence shown here is derived from an EMBL/GenBank/DDBJ whole genome shotgun (WGS) entry which is preliminary data.</text>
</comment>
<dbReference type="PROSITE" id="PS50231">
    <property type="entry name" value="RICIN_B_LECTIN"/>
    <property type="match status" value="1"/>
</dbReference>
<dbReference type="Proteomes" id="UP000319103">
    <property type="component" value="Unassembled WGS sequence"/>
</dbReference>
<dbReference type="AlphaFoldDB" id="A0A540W1G5"/>
<organism evidence="4 5">
    <name type="scientific">Kitasatospora acidiphila</name>
    <dbReference type="NCBI Taxonomy" id="2567942"/>
    <lineage>
        <taxon>Bacteria</taxon>
        <taxon>Bacillati</taxon>
        <taxon>Actinomycetota</taxon>
        <taxon>Actinomycetes</taxon>
        <taxon>Kitasatosporales</taxon>
        <taxon>Streptomycetaceae</taxon>
        <taxon>Kitasatospora</taxon>
    </lineage>
</organism>
<reference evidence="4 5" key="1">
    <citation type="submission" date="2019-06" db="EMBL/GenBank/DDBJ databases">
        <title>Description of Kitasatospora acidophila sp. nov. isolated from pine grove soil, and reclassification of Streptomyces novaecaesareae to Kitasatospora novaeceasareae comb. nov.</title>
        <authorList>
            <person name="Kim M.J."/>
        </authorList>
    </citation>
    <scope>NUCLEOTIDE SEQUENCE [LARGE SCALE GENOMIC DNA]</scope>
    <source>
        <strain evidence="4 5">MMS16-CNU292</strain>
    </source>
</reference>
<feature type="domain" description="Ricin B lectin" evidence="3">
    <location>
        <begin position="316"/>
        <end position="379"/>
    </location>
</feature>
<feature type="compositionally biased region" description="Polar residues" evidence="1">
    <location>
        <begin position="205"/>
        <end position="215"/>
    </location>
</feature>
<dbReference type="SUPFAM" id="SSF50370">
    <property type="entry name" value="Ricin B-like lectins"/>
    <property type="match status" value="1"/>
</dbReference>
<dbReference type="InterPro" id="IPR035992">
    <property type="entry name" value="Ricin_B-like_lectins"/>
</dbReference>
<feature type="chain" id="PRO_5021895155" evidence="2">
    <location>
        <begin position="39"/>
        <end position="407"/>
    </location>
</feature>
<dbReference type="InterPro" id="IPR000772">
    <property type="entry name" value="Ricin_B_lectin"/>
</dbReference>
<evidence type="ECO:0000259" key="3">
    <source>
        <dbReference type="Pfam" id="PF14200"/>
    </source>
</evidence>
<evidence type="ECO:0000313" key="5">
    <source>
        <dbReference type="Proteomes" id="UP000319103"/>
    </source>
</evidence>
<dbReference type="CDD" id="cd00161">
    <property type="entry name" value="beta-trefoil_Ricin-like"/>
    <property type="match status" value="1"/>
</dbReference>
<feature type="compositionally biased region" description="Low complexity" evidence="1">
    <location>
        <begin position="253"/>
        <end position="269"/>
    </location>
</feature>
<proteinExistence type="predicted"/>
<keyword evidence="2" id="KW-0732">Signal</keyword>
<feature type="compositionally biased region" description="Low complexity" evidence="1">
    <location>
        <begin position="216"/>
        <end position="228"/>
    </location>
</feature>
<feature type="region of interest" description="Disordered" evidence="1">
    <location>
        <begin position="204"/>
        <end position="228"/>
    </location>
</feature>
<sequence length="407" mass="42052">MRASSRRTTRLAQRTVAGGLLSALAMTGLIAAPQRASAYDCSGQDSVGGGNCDSALINSIGKMIGGFRSAALTAQADNAAFTQGMAGQLSAAAPGFNVMVFKYDGTDLYDTLMFHNDYQADMTGVLVDTTVKLQHHDSEGGPTGYDDFRIWVFSGDSTFTNNGDGGYGNWAFVGSDSDRTVTNTRPCLRITCYDSQRIIHFPARDSTSPAVSSGDTPPTGTPVTPGIPANPGTVPGVSTGGTVTPGIPANPGTVPGVSTGGTATPGTPAHQGGSGSGTGGTLAGLLYPKVKTGQGPIATGSVSGPSILAGTSGAKNSGWQFTSVGDGRYEITSAVSGLALTENTKTYDADARSWTGVDEQKWQLVSQGAGQYQIRITDQDCLTYDEDAKALGVWTCNNAWNQQWKLQ</sequence>
<protein>
    <submittedName>
        <fullName evidence="4">RICIN domain-containing protein</fullName>
    </submittedName>
</protein>
<evidence type="ECO:0000256" key="1">
    <source>
        <dbReference type="SAM" id="MobiDB-lite"/>
    </source>
</evidence>
<feature type="region of interest" description="Disordered" evidence="1">
    <location>
        <begin position="253"/>
        <end position="280"/>
    </location>
</feature>
<evidence type="ECO:0000313" key="4">
    <source>
        <dbReference type="EMBL" id="TQF02843.1"/>
    </source>
</evidence>
<gene>
    <name evidence="4" type="ORF">E6W39_11955</name>
</gene>
<dbReference type="Gene3D" id="2.80.10.50">
    <property type="match status" value="1"/>
</dbReference>
<dbReference type="EMBL" id="VIGB01000003">
    <property type="protein sequence ID" value="TQF02843.1"/>
    <property type="molecule type" value="Genomic_DNA"/>
</dbReference>
<name>A0A540W1G5_9ACTN</name>
<evidence type="ECO:0000256" key="2">
    <source>
        <dbReference type="SAM" id="SignalP"/>
    </source>
</evidence>
<keyword evidence="5" id="KW-1185">Reference proteome</keyword>
<dbReference type="Pfam" id="PF14200">
    <property type="entry name" value="RicinB_lectin_2"/>
    <property type="match status" value="1"/>
</dbReference>